<dbReference type="InterPro" id="IPR000086">
    <property type="entry name" value="NUDIX_hydrolase_dom"/>
</dbReference>
<dbReference type="PANTHER" id="PTHR11839:SF18">
    <property type="entry name" value="NUDIX HYDROLASE DOMAIN-CONTAINING PROTEIN"/>
    <property type="match status" value="1"/>
</dbReference>
<dbReference type="EMBL" id="JAMSKV010000006">
    <property type="protein sequence ID" value="MCQ8278500.1"/>
    <property type="molecule type" value="Genomic_DNA"/>
</dbReference>
<reference evidence="9 10" key="1">
    <citation type="submission" date="2022-06" db="EMBL/GenBank/DDBJ databases">
        <title>Endosaccharibacter gen. nov., sp. nov., endophytic bacteria isolated from sugarcane.</title>
        <authorList>
            <person name="Pitiwittayakul N."/>
            <person name="Yukphan P."/>
            <person name="Charoenyingcharoen P."/>
            <person name="Tanasupawat S."/>
        </authorList>
    </citation>
    <scope>NUCLEOTIDE SEQUENCE [LARGE SCALE GENOMIC DNA]</scope>
    <source>
        <strain evidence="9 10">KSS8</strain>
    </source>
</reference>
<evidence type="ECO:0000256" key="2">
    <source>
        <dbReference type="ARBA" id="ARBA00001946"/>
    </source>
</evidence>
<dbReference type="InterPro" id="IPR015797">
    <property type="entry name" value="NUDIX_hydrolase-like_dom_sf"/>
</dbReference>
<dbReference type="GO" id="GO:0016787">
    <property type="term" value="F:hydrolase activity"/>
    <property type="evidence" value="ECO:0007669"/>
    <property type="project" value="UniProtKB-KW"/>
</dbReference>
<evidence type="ECO:0000256" key="5">
    <source>
        <dbReference type="ARBA" id="ARBA00022801"/>
    </source>
</evidence>
<dbReference type="PANTHER" id="PTHR11839">
    <property type="entry name" value="UDP/ADP-SUGAR PYROPHOSPHATASE"/>
    <property type="match status" value="1"/>
</dbReference>
<evidence type="ECO:0000313" key="9">
    <source>
        <dbReference type="EMBL" id="MCQ8278500.1"/>
    </source>
</evidence>
<protein>
    <recommendedName>
        <fullName evidence="4">GDP-mannose pyrophosphatase</fullName>
    </recommendedName>
    <alternativeName>
        <fullName evidence="6">GDP-mannose hydrolase</fullName>
    </alternativeName>
    <alternativeName>
        <fullName evidence="7">GDPMK</fullName>
    </alternativeName>
</protein>
<evidence type="ECO:0000256" key="7">
    <source>
        <dbReference type="ARBA" id="ARBA00032272"/>
    </source>
</evidence>
<sequence length="187" mass="20889">MRTSGGYVTLSSRIAYQNRWLRLREDIIRRPDGSDGLYGVVEREDFVVVAPVGVGPDGAPTLTLVEQFRYPIGQRLWELPMGMWEERPDATPAQIANGELQEETGLAAADMRHVGILYQGPGFCSQKGHLFLATDLREVDADREQTEQDMVSRLFPLAEVERMIRDGDIVCMTTIAAIGLLRLKGLL</sequence>
<evidence type="ECO:0000256" key="3">
    <source>
        <dbReference type="ARBA" id="ARBA00007275"/>
    </source>
</evidence>
<proteinExistence type="inferred from homology"/>
<feature type="domain" description="Nudix hydrolase" evidence="8">
    <location>
        <begin position="42"/>
        <end position="177"/>
    </location>
</feature>
<dbReference type="RefSeq" id="WP_422863980.1">
    <property type="nucleotide sequence ID" value="NZ_JAMSKV010000006.1"/>
</dbReference>
<keyword evidence="5 9" id="KW-0378">Hydrolase</keyword>
<accession>A0ABT1W6J7</accession>
<dbReference type="PROSITE" id="PS51462">
    <property type="entry name" value="NUDIX"/>
    <property type="match status" value="1"/>
</dbReference>
<name>A0ABT1W6J7_9PROT</name>
<evidence type="ECO:0000259" key="8">
    <source>
        <dbReference type="PROSITE" id="PS51462"/>
    </source>
</evidence>
<evidence type="ECO:0000256" key="6">
    <source>
        <dbReference type="ARBA" id="ARBA00032162"/>
    </source>
</evidence>
<dbReference type="CDD" id="cd24161">
    <property type="entry name" value="NUDIX_ADPRase_Ndx2"/>
    <property type="match status" value="1"/>
</dbReference>
<evidence type="ECO:0000256" key="1">
    <source>
        <dbReference type="ARBA" id="ARBA00000847"/>
    </source>
</evidence>
<dbReference type="Proteomes" id="UP001524587">
    <property type="component" value="Unassembled WGS sequence"/>
</dbReference>
<comment type="catalytic activity">
    <reaction evidence="1">
        <text>GDP-alpha-D-mannose + H2O = alpha-D-mannose 1-phosphate + GMP + 2 H(+)</text>
        <dbReference type="Rhea" id="RHEA:27978"/>
        <dbReference type="ChEBI" id="CHEBI:15377"/>
        <dbReference type="ChEBI" id="CHEBI:15378"/>
        <dbReference type="ChEBI" id="CHEBI:57527"/>
        <dbReference type="ChEBI" id="CHEBI:58115"/>
        <dbReference type="ChEBI" id="CHEBI:58409"/>
    </reaction>
</comment>
<comment type="similarity">
    <text evidence="3">Belongs to the Nudix hydrolase family. NudK subfamily.</text>
</comment>
<keyword evidence="10" id="KW-1185">Reference proteome</keyword>
<evidence type="ECO:0000313" key="10">
    <source>
        <dbReference type="Proteomes" id="UP001524587"/>
    </source>
</evidence>
<comment type="caution">
    <text evidence="9">The sequence shown here is derived from an EMBL/GenBank/DDBJ whole genome shotgun (WGS) entry which is preliminary data.</text>
</comment>
<gene>
    <name evidence="9" type="ORF">NFI95_08545</name>
</gene>
<dbReference type="Pfam" id="PF00293">
    <property type="entry name" value="NUDIX"/>
    <property type="match status" value="1"/>
</dbReference>
<dbReference type="Gene3D" id="3.90.79.10">
    <property type="entry name" value="Nucleoside Triphosphate Pyrophosphohydrolase"/>
    <property type="match status" value="1"/>
</dbReference>
<organism evidence="9 10">
    <name type="scientific">Endosaccharibacter trunci</name>
    <dbReference type="NCBI Taxonomy" id="2812733"/>
    <lineage>
        <taxon>Bacteria</taxon>
        <taxon>Pseudomonadati</taxon>
        <taxon>Pseudomonadota</taxon>
        <taxon>Alphaproteobacteria</taxon>
        <taxon>Acetobacterales</taxon>
        <taxon>Acetobacteraceae</taxon>
        <taxon>Endosaccharibacter</taxon>
    </lineage>
</organism>
<comment type="cofactor">
    <cofactor evidence="2">
        <name>Mg(2+)</name>
        <dbReference type="ChEBI" id="CHEBI:18420"/>
    </cofactor>
</comment>
<evidence type="ECO:0000256" key="4">
    <source>
        <dbReference type="ARBA" id="ARBA00016377"/>
    </source>
</evidence>
<dbReference type="SUPFAM" id="SSF55811">
    <property type="entry name" value="Nudix"/>
    <property type="match status" value="1"/>
</dbReference>